<reference evidence="1 2" key="1">
    <citation type="submission" date="2014-04" db="EMBL/GenBank/DDBJ databases">
        <authorList>
            <consortium name="DOE Joint Genome Institute"/>
            <person name="Kuo A."/>
            <person name="Kohler A."/>
            <person name="Costa M.D."/>
            <person name="Nagy L.G."/>
            <person name="Floudas D."/>
            <person name="Copeland A."/>
            <person name="Barry K.W."/>
            <person name="Cichocki N."/>
            <person name="Veneault-Fourrey C."/>
            <person name="LaButti K."/>
            <person name="Lindquist E.A."/>
            <person name="Lipzen A."/>
            <person name="Lundell T."/>
            <person name="Morin E."/>
            <person name="Murat C."/>
            <person name="Sun H."/>
            <person name="Tunlid A."/>
            <person name="Henrissat B."/>
            <person name="Grigoriev I.V."/>
            <person name="Hibbett D.S."/>
            <person name="Martin F."/>
            <person name="Nordberg H.P."/>
            <person name="Cantor M.N."/>
            <person name="Hua S.X."/>
        </authorList>
    </citation>
    <scope>NUCLEOTIDE SEQUENCE [LARGE SCALE GENOMIC DNA]</scope>
    <source>
        <strain evidence="1 2">Marx 270</strain>
    </source>
</reference>
<name>A0A0C3K6X5_PISTI</name>
<proteinExistence type="predicted"/>
<dbReference type="EMBL" id="KN831967">
    <property type="protein sequence ID" value="KIO05322.1"/>
    <property type="molecule type" value="Genomic_DNA"/>
</dbReference>
<dbReference type="Proteomes" id="UP000054217">
    <property type="component" value="Unassembled WGS sequence"/>
</dbReference>
<keyword evidence="2" id="KW-1185">Reference proteome</keyword>
<gene>
    <name evidence="1" type="ORF">M404DRAFT_521103</name>
</gene>
<dbReference type="AlphaFoldDB" id="A0A0C3K6X5"/>
<evidence type="ECO:0000313" key="1">
    <source>
        <dbReference type="EMBL" id="KIO05322.1"/>
    </source>
</evidence>
<accession>A0A0C3K6X5</accession>
<sequence>MHSPIFLCRTYAPVCCRVRLMKAMSSPVLSRPFLKKPPGTGAFLSPPIATALVNCFYFCVSDTAQYTCLEANRISALYIGISPTDA</sequence>
<organism evidence="1 2">
    <name type="scientific">Pisolithus tinctorius Marx 270</name>
    <dbReference type="NCBI Taxonomy" id="870435"/>
    <lineage>
        <taxon>Eukaryota</taxon>
        <taxon>Fungi</taxon>
        <taxon>Dikarya</taxon>
        <taxon>Basidiomycota</taxon>
        <taxon>Agaricomycotina</taxon>
        <taxon>Agaricomycetes</taxon>
        <taxon>Agaricomycetidae</taxon>
        <taxon>Boletales</taxon>
        <taxon>Sclerodermatineae</taxon>
        <taxon>Pisolithaceae</taxon>
        <taxon>Pisolithus</taxon>
    </lineage>
</organism>
<evidence type="ECO:0000313" key="2">
    <source>
        <dbReference type="Proteomes" id="UP000054217"/>
    </source>
</evidence>
<protein>
    <submittedName>
        <fullName evidence="1">Uncharacterized protein</fullName>
    </submittedName>
</protein>
<dbReference type="InParanoid" id="A0A0C3K6X5"/>
<reference evidence="2" key="2">
    <citation type="submission" date="2015-01" db="EMBL/GenBank/DDBJ databases">
        <title>Evolutionary Origins and Diversification of the Mycorrhizal Mutualists.</title>
        <authorList>
            <consortium name="DOE Joint Genome Institute"/>
            <consortium name="Mycorrhizal Genomics Consortium"/>
            <person name="Kohler A."/>
            <person name="Kuo A."/>
            <person name="Nagy L.G."/>
            <person name="Floudas D."/>
            <person name="Copeland A."/>
            <person name="Barry K.W."/>
            <person name="Cichocki N."/>
            <person name="Veneault-Fourrey C."/>
            <person name="LaButti K."/>
            <person name="Lindquist E.A."/>
            <person name="Lipzen A."/>
            <person name="Lundell T."/>
            <person name="Morin E."/>
            <person name="Murat C."/>
            <person name="Riley R."/>
            <person name="Ohm R."/>
            <person name="Sun H."/>
            <person name="Tunlid A."/>
            <person name="Henrissat B."/>
            <person name="Grigoriev I.V."/>
            <person name="Hibbett D.S."/>
            <person name="Martin F."/>
        </authorList>
    </citation>
    <scope>NUCLEOTIDE SEQUENCE [LARGE SCALE GENOMIC DNA]</scope>
    <source>
        <strain evidence="2">Marx 270</strain>
    </source>
</reference>
<dbReference type="HOGENOM" id="CLU_2498751_0_0_1"/>